<evidence type="ECO:0000313" key="7">
    <source>
        <dbReference type="EMBL" id="OLP57388.1"/>
    </source>
</evidence>
<accession>A0A1Q9APN2</accession>
<dbReference type="InterPro" id="IPR029060">
    <property type="entry name" value="PIN-like_dom_sf"/>
</dbReference>
<dbReference type="SUPFAM" id="SSF88723">
    <property type="entry name" value="PIN domain-like"/>
    <property type="match status" value="1"/>
</dbReference>
<dbReference type="STRING" id="1672749.BJF92_16485"/>
<dbReference type="GO" id="GO:0000287">
    <property type="term" value="F:magnesium ion binding"/>
    <property type="evidence" value="ECO:0007669"/>
    <property type="project" value="UniProtKB-UniRule"/>
</dbReference>
<comment type="cofactor">
    <cofactor evidence="5">
        <name>Mg(2+)</name>
        <dbReference type="ChEBI" id="CHEBI:18420"/>
    </cofactor>
</comment>
<dbReference type="OrthoDB" id="32625at2"/>
<feature type="domain" description="PIN" evidence="6">
    <location>
        <begin position="2"/>
        <end position="121"/>
    </location>
</feature>
<feature type="binding site" evidence="5">
    <location>
        <position position="5"/>
    </location>
    <ligand>
        <name>Mg(2+)</name>
        <dbReference type="ChEBI" id="CHEBI:18420"/>
    </ligand>
</feature>
<keyword evidence="5" id="KW-0460">Magnesium</keyword>
<dbReference type="InterPro" id="IPR002716">
    <property type="entry name" value="PIN_dom"/>
</dbReference>
<evidence type="ECO:0000256" key="1">
    <source>
        <dbReference type="ARBA" id="ARBA00022649"/>
    </source>
</evidence>
<keyword evidence="3 5" id="KW-0479">Metal-binding</keyword>
<comment type="function">
    <text evidence="5">Toxic component of a toxin-antitoxin (TA) system. An RNase.</text>
</comment>
<feature type="binding site" evidence="5">
    <location>
        <position position="97"/>
    </location>
    <ligand>
        <name>Mg(2+)</name>
        <dbReference type="ChEBI" id="CHEBI:18420"/>
    </ligand>
</feature>
<evidence type="ECO:0000256" key="5">
    <source>
        <dbReference type="HAMAP-Rule" id="MF_00265"/>
    </source>
</evidence>
<dbReference type="CDD" id="cd09871">
    <property type="entry name" value="PIN_MtVapC28-VapC30-like"/>
    <property type="match status" value="1"/>
</dbReference>
<name>A0A1Q9APN2_9HYPH</name>
<comment type="similarity">
    <text evidence="5">Belongs to the PINc/VapC protein family.</text>
</comment>
<evidence type="ECO:0000256" key="4">
    <source>
        <dbReference type="ARBA" id="ARBA00022801"/>
    </source>
</evidence>
<dbReference type="InterPro" id="IPR022907">
    <property type="entry name" value="VapC_family"/>
</dbReference>
<keyword evidence="2 5" id="KW-0540">Nuclease</keyword>
<dbReference type="Proteomes" id="UP000186143">
    <property type="component" value="Unassembled WGS sequence"/>
</dbReference>
<evidence type="ECO:0000313" key="8">
    <source>
        <dbReference type="Proteomes" id="UP000186143"/>
    </source>
</evidence>
<organism evidence="7 8">
    <name type="scientific">Xaviernesmea rhizosphaerae</name>
    <dbReference type="NCBI Taxonomy" id="1672749"/>
    <lineage>
        <taxon>Bacteria</taxon>
        <taxon>Pseudomonadati</taxon>
        <taxon>Pseudomonadota</taxon>
        <taxon>Alphaproteobacteria</taxon>
        <taxon>Hyphomicrobiales</taxon>
        <taxon>Rhizobiaceae</taxon>
        <taxon>Rhizobium/Agrobacterium group</taxon>
        <taxon>Xaviernesmea</taxon>
    </lineage>
</organism>
<dbReference type="EMBL" id="MKIO01000018">
    <property type="protein sequence ID" value="OLP57388.1"/>
    <property type="molecule type" value="Genomic_DNA"/>
</dbReference>
<keyword evidence="5" id="KW-0800">Toxin</keyword>
<dbReference type="AlphaFoldDB" id="A0A1Q9APN2"/>
<comment type="caution">
    <text evidence="7">The sequence shown here is derived from an EMBL/GenBank/DDBJ whole genome shotgun (WGS) entry which is preliminary data.</text>
</comment>
<dbReference type="Gene3D" id="3.40.50.1010">
    <property type="entry name" value="5'-nuclease"/>
    <property type="match status" value="1"/>
</dbReference>
<evidence type="ECO:0000256" key="3">
    <source>
        <dbReference type="ARBA" id="ARBA00022723"/>
    </source>
</evidence>
<dbReference type="GO" id="GO:0016787">
    <property type="term" value="F:hydrolase activity"/>
    <property type="evidence" value="ECO:0007669"/>
    <property type="project" value="UniProtKB-KW"/>
</dbReference>
<proteinExistence type="inferred from homology"/>
<gene>
    <name evidence="5" type="primary">vapC</name>
    <name evidence="7" type="ORF">BJF92_16485</name>
</gene>
<evidence type="ECO:0000259" key="6">
    <source>
        <dbReference type="Pfam" id="PF01850"/>
    </source>
</evidence>
<dbReference type="HAMAP" id="MF_00265">
    <property type="entry name" value="VapC_Nob1"/>
    <property type="match status" value="1"/>
</dbReference>
<dbReference type="GO" id="GO:0090729">
    <property type="term" value="F:toxin activity"/>
    <property type="evidence" value="ECO:0007669"/>
    <property type="project" value="UniProtKB-KW"/>
</dbReference>
<keyword evidence="1 5" id="KW-1277">Toxin-antitoxin system</keyword>
<evidence type="ECO:0000256" key="2">
    <source>
        <dbReference type="ARBA" id="ARBA00022722"/>
    </source>
</evidence>
<sequence>MIAVDTSALIAILAREPMADLCAEVLRQSERTVMSAGSLAETMIVATRRGLDREMTRLIDGALIEIVTVTPERARRAAEAYRRWGKGFHPAGLNYGDCFAYGLAEEFACPLLFVGEDVARTNLVSARTRV</sequence>
<dbReference type="RefSeq" id="WP_075633125.1">
    <property type="nucleotide sequence ID" value="NZ_MKIO01000018.1"/>
</dbReference>
<protein>
    <recommendedName>
        <fullName evidence="5">Ribonuclease VapC</fullName>
        <shortName evidence="5">RNase VapC</shortName>
        <ecNumber evidence="5">3.1.-.-</ecNumber>
    </recommendedName>
    <alternativeName>
        <fullName evidence="5">Toxin VapC</fullName>
    </alternativeName>
</protein>
<dbReference type="EC" id="3.1.-.-" evidence="5"/>
<dbReference type="GO" id="GO:0004540">
    <property type="term" value="F:RNA nuclease activity"/>
    <property type="evidence" value="ECO:0007669"/>
    <property type="project" value="InterPro"/>
</dbReference>
<dbReference type="Pfam" id="PF01850">
    <property type="entry name" value="PIN"/>
    <property type="match status" value="1"/>
</dbReference>
<keyword evidence="4 5" id="KW-0378">Hydrolase</keyword>
<reference evidence="7 8" key="1">
    <citation type="submission" date="2016-09" db="EMBL/GenBank/DDBJ databases">
        <title>Rhizobium sp. nov., a novel species isolated from the rice rhizosphere.</title>
        <authorList>
            <person name="Zhao J."/>
            <person name="Zhang X."/>
        </authorList>
    </citation>
    <scope>NUCLEOTIDE SEQUENCE [LARGE SCALE GENOMIC DNA]</scope>
    <source>
        <strain evidence="7 8">MH17</strain>
    </source>
</reference>